<name>A0A0F9LZD6_9ZZZZ</name>
<dbReference type="EMBL" id="LAZR01006387">
    <property type="protein sequence ID" value="KKM92471.1"/>
    <property type="molecule type" value="Genomic_DNA"/>
</dbReference>
<organism evidence="1">
    <name type="scientific">marine sediment metagenome</name>
    <dbReference type="NCBI Taxonomy" id="412755"/>
    <lineage>
        <taxon>unclassified sequences</taxon>
        <taxon>metagenomes</taxon>
        <taxon>ecological metagenomes</taxon>
    </lineage>
</organism>
<proteinExistence type="predicted"/>
<reference evidence="1" key="1">
    <citation type="journal article" date="2015" name="Nature">
        <title>Complex archaea that bridge the gap between prokaryotes and eukaryotes.</title>
        <authorList>
            <person name="Spang A."/>
            <person name="Saw J.H."/>
            <person name="Jorgensen S.L."/>
            <person name="Zaremba-Niedzwiedzka K."/>
            <person name="Martijn J."/>
            <person name="Lind A.E."/>
            <person name="van Eijk R."/>
            <person name="Schleper C."/>
            <person name="Guy L."/>
            <person name="Ettema T.J."/>
        </authorList>
    </citation>
    <scope>NUCLEOTIDE SEQUENCE</scope>
</reference>
<comment type="caution">
    <text evidence="1">The sequence shown here is derived from an EMBL/GenBank/DDBJ whole genome shotgun (WGS) entry which is preliminary data.</text>
</comment>
<evidence type="ECO:0000313" key="1">
    <source>
        <dbReference type="EMBL" id="KKM92471.1"/>
    </source>
</evidence>
<dbReference type="AlphaFoldDB" id="A0A0F9LZD6"/>
<protein>
    <submittedName>
        <fullName evidence="1">Uncharacterized protein</fullName>
    </submittedName>
</protein>
<accession>A0A0F9LZD6</accession>
<sequence>MAKKKLRQLTWAIRVRAVCGFDEHFERWTDGTAQTWKTRKEAAGFKRSCMGHPSYKKRMAIVRVELREV</sequence>
<gene>
    <name evidence="1" type="ORF">LCGC14_1218010</name>
</gene>